<dbReference type="Pfam" id="PF13410">
    <property type="entry name" value="GST_C_2"/>
    <property type="match status" value="1"/>
</dbReference>
<dbReference type="CDD" id="cd03190">
    <property type="entry name" value="GST_C_Omega_like"/>
    <property type="match status" value="1"/>
</dbReference>
<dbReference type="EMBL" id="CM026424">
    <property type="protein sequence ID" value="KAG0580627.1"/>
    <property type="molecule type" value="Genomic_DNA"/>
</dbReference>
<dbReference type="Gene3D" id="3.40.30.10">
    <property type="entry name" value="Glutaredoxin"/>
    <property type="match status" value="1"/>
</dbReference>
<dbReference type="InterPro" id="IPR036282">
    <property type="entry name" value="Glutathione-S-Trfase_C_sf"/>
</dbReference>
<sequence length="357" mass="40733">MLTDVLSLNFRKRGVKEPITETLIPPRAMANLGVPVSKDGAFQRVDAQFRHFISRAPGAHFPPEANRYHLYISLACPWASRCLAFLNLKGLQHAIGVSVTKAKMGPTKPSVDDHSGWIFPTGDDTEPGATPDPHNHVRTVRELYEIADPNYAGRFSVPVLWDTKTRQIVSNESSEIIRMFNDEFNDISNHPEVNLYPQHLQSTIADVNSWIFTDINNGVYRCGFAIKQEPYEAAFHALFAALDKCETILDKQRYIAGDELTEADVRLFMTLIRFDAVYVVHFKCNKKFIREYPNLFNYTKDLYQVPGIGATVNMWHIRHHYYQSHPRINPFGIVALGQEIDYSAPHDRHRFSSKQSA</sequence>
<dbReference type="SUPFAM" id="SSF52833">
    <property type="entry name" value="Thioredoxin-like"/>
    <property type="match status" value="1"/>
</dbReference>
<feature type="active site" description="Nucleophile" evidence="1">
    <location>
        <position position="76"/>
    </location>
</feature>
<dbReference type="PANTHER" id="PTHR32419">
    <property type="entry name" value="GLUTATHIONYL-HYDROQUINONE REDUCTASE"/>
    <property type="match status" value="1"/>
</dbReference>
<evidence type="ECO:0000256" key="2">
    <source>
        <dbReference type="PIRSR" id="PIRSR015753-2"/>
    </source>
</evidence>
<evidence type="ECO:0000259" key="4">
    <source>
        <dbReference type="PROSITE" id="PS50405"/>
    </source>
</evidence>
<name>A0A8T0ICF6_CERPU</name>
<organism evidence="5 6">
    <name type="scientific">Ceratodon purpureus</name>
    <name type="common">Fire moss</name>
    <name type="synonym">Dicranum purpureum</name>
    <dbReference type="NCBI Taxonomy" id="3225"/>
    <lineage>
        <taxon>Eukaryota</taxon>
        <taxon>Viridiplantae</taxon>
        <taxon>Streptophyta</taxon>
        <taxon>Embryophyta</taxon>
        <taxon>Bryophyta</taxon>
        <taxon>Bryophytina</taxon>
        <taxon>Bryopsida</taxon>
        <taxon>Dicranidae</taxon>
        <taxon>Pseudoditrichales</taxon>
        <taxon>Ditrichaceae</taxon>
        <taxon>Ceratodon</taxon>
    </lineage>
</organism>
<dbReference type="SFLD" id="SFLDG01206">
    <property type="entry name" value="Xi.1"/>
    <property type="match status" value="1"/>
</dbReference>
<dbReference type="InterPro" id="IPR010987">
    <property type="entry name" value="Glutathione-S-Trfase_C-like"/>
</dbReference>
<dbReference type="InterPro" id="IPR040079">
    <property type="entry name" value="Glutathione_S-Trfase"/>
</dbReference>
<feature type="binding site" evidence="2">
    <location>
        <position position="117"/>
    </location>
    <ligand>
        <name>glutathione</name>
        <dbReference type="ChEBI" id="CHEBI:57925"/>
    </ligand>
</feature>
<keyword evidence="6" id="KW-1185">Reference proteome</keyword>
<proteinExistence type="predicted"/>
<dbReference type="InterPro" id="IPR036249">
    <property type="entry name" value="Thioredoxin-like_sf"/>
</dbReference>
<dbReference type="PIRSF" id="PIRSF015753">
    <property type="entry name" value="GST"/>
    <property type="match status" value="1"/>
</dbReference>
<evidence type="ECO:0000256" key="1">
    <source>
        <dbReference type="PIRSR" id="PIRSR015753-1"/>
    </source>
</evidence>
<dbReference type="FunFam" id="3.40.30.10:FF:000198">
    <property type="entry name" value="Glutathione S-transferase family protein"/>
    <property type="match status" value="1"/>
</dbReference>
<evidence type="ECO:0000256" key="3">
    <source>
        <dbReference type="PIRSR" id="PIRSR015753-3"/>
    </source>
</evidence>
<accession>A0A8T0ICF6</accession>
<feature type="active site" description="Proton donor/acceptor" evidence="1">
    <location>
        <position position="220"/>
    </location>
</feature>
<dbReference type="SUPFAM" id="SSF47616">
    <property type="entry name" value="GST C-terminal domain-like"/>
    <property type="match status" value="1"/>
</dbReference>
<dbReference type="OrthoDB" id="2309723at2759"/>
<evidence type="ECO:0000313" key="5">
    <source>
        <dbReference type="EMBL" id="KAG0580627.1"/>
    </source>
</evidence>
<dbReference type="PROSITE" id="PS50405">
    <property type="entry name" value="GST_CTER"/>
    <property type="match status" value="1"/>
</dbReference>
<dbReference type="InterPro" id="IPR047047">
    <property type="entry name" value="GST_Omega-like_C"/>
</dbReference>
<dbReference type="InterPro" id="IPR004045">
    <property type="entry name" value="Glutathione_S-Trfase_N"/>
</dbReference>
<comment type="caution">
    <text evidence="5">The sequence shown here is derived from an EMBL/GenBank/DDBJ whole genome shotgun (WGS) entry which is preliminary data.</text>
</comment>
<feature type="binding site" evidence="2">
    <location>
        <begin position="154"/>
        <end position="157"/>
    </location>
    <ligand>
        <name>glutathione</name>
        <dbReference type="ChEBI" id="CHEBI:57925"/>
    </ligand>
</feature>
<feature type="binding site" evidence="2">
    <location>
        <begin position="172"/>
        <end position="173"/>
    </location>
    <ligand>
        <name>glutathione</name>
        <dbReference type="ChEBI" id="CHEBI:57925"/>
    </ligand>
</feature>
<dbReference type="Pfam" id="PF13409">
    <property type="entry name" value="GST_N_2"/>
    <property type="match status" value="1"/>
</dbReference>
<dbReference type="SFLD" id="SFLDS00019">
    <property type="entry name" value="Glutathione_Transferase_(cytos"/>
    <property type="match status" value="1"/>
</dbReference>
<dbReference type="GO" id="GO:0005737">
    <property type="term" value="C:cytoplasm"/>
    <property type="evidence" value="ECO:0007669"/>
    <property type="project" value="TreeGrafter"/>
</dbReference>
<dbReference type="GO" id="GO:0004364">
    <property type="term" value="F:glutathione transferase activity"/>
    <property type="evidence" value="ECO:0007669"/>
    <property type="project" value="InterPro"/>
</dbReference>
<gene>
    <name evidence="5" type="ORF">KC19_4G188000</name>
</gene>
<feature type="site" description="Lowers pKa of active site Cys" evidence="3">
    <location>
        <position position="321"/>
    </location>
</feature>
<dbReference type="Proteomes" id="UP000822688">
    <property type="component" value="Chromosome 4"/>
</dbReference>
<reference evidence="5" key="1">
    <citation type="submission" date="2020-06" db="EMBL/GenBank/DDBJ databases">
        <title>WGS assembly of Ceratodon purpureus strain R40.</title>
        <authorList>
            <person name="Carey S.B."/>
            <person name="Jenkins J."/>
            <person name="Shu S."/>
            <person name="Lovell J.T."/>
            <person name="Sreedasyam A."/>
            <person name="Maumus F."/>
            <person name="Tiley G.P."/>
            <person name="Fernandez-Pozo N."/>
            <person name="Barry K."/>
            <person name="Chen C."/>
            <person name="Wang M."/>
            <person name="Lipzen A."/>
            <person name="Daum C."/>
            <person name="Saski C.A."/>
            <person name="Payton A.C."/>
            <person name="Mcbreen J.C."/>
            <person name="Conrad R.E."/>
            <person name="Kollar L.M."/>
            <person name="Olsson S."/>
            <person name="Huttunen S."/>
            <person name="Landis J.B."/>
            <person name="Wickett N.J."/>
            <person name="Johnson M.G."/>
            <person name="Rensing S.A."/>
            <person name="Grimwood J."/>
            <person name="Schmutz J."/>
            <person name="Mcdaniel S.F."/>
        </authorList>
    </citation>
    <scope>NUCLEOTIDE SEQUENCE</scope>
    <source>
        <strain evidence="5">R40</strain>
    </source>
</reference>
<feature type="domain" description="GST C-terminal" evidence="4">
    <location>
        <begin position="186"/>
        <end position="331"/>
    </location>
</feature>
<dbReference type="Gene3D" id="1.20.1050.10">
    <property type="match status" value="1"/>
</dbReference>
<protein>
    <recommendedName>
        <fullName evidence="4">GST C-terminal domain-containing protein</fullName>
    </recommendedName>
</protein>
<evidence type="ECO:0000313" key="6">
    <source>
        <dbReference type="Proteomes" id="UP000822688"/>
    </source>
</evidence>
<dbReference type="AlphaFoldDB" id="A0A8T0ICF6"/>
<dbReference type="PANTHER" id="PTHR32419:SF6">
    <property type="entry name" value="GLUTATHIONE S-TRANSFERASE OMEGA-LIKE 1-RELATED"/>
    <property type="match status" value="1"/>
</dbReference>
<dbReference type="InterPro" id="IPR016639">
    <property type="entry name" value="GST_Omega/GSH"/>
</dbReference>
<dbReference type="FunFam" id="1.20.1050.10:FF:000037">
    <property type="entry name" value="Glutathione S-transferase family protein"/>
    <property type="match status" value="1"/>
</dbReference>
<feature type="site" description="Lowers pKa of active site Cys" evidence="3">
    <location>
        <position position="278"/>
    </location>
</feature>
<dbReference type="SFLD" id="SFLDG01148">
    <property type="entry name" value="Xi_(cytGST)"/>
    <property type="match status" value="1"/>
</dbReference>